<protein>
    <submittedName>
        <fullName evidence="7">Type VI secretion system tip protein VgrG</fullName>
    </submittedName>
</protein>
<dbReference type="RefSeq" id="WP_130153406.1">
    <property type="nucleotide sequence ID" value="NZ_SCFB01000002.1"/>
</dbReference>
<evidence type="ECO:0000313" key="8">
    <source>
        <dbReference type="Proteomes" id="UP000293550"/>
    </source>
</evidence>
<name>A0A4Q7DPK4_9PROT</name>
<dbReference type="NCBIfam" id="TIGR03361">
    <property type="entry name" value="VI_Rhs_Vgr"/>
    <property type="match status" value="1"/>
</dbReference>
<evidence type="ECO:0000256" key="3">
    <source>
        <dbReference type="ARBA" id="ARBA00022525"/>
    </source>
</evidence>
<dbReference type="NCBIfam" id="TIGR01646">
    <property type="entry name" value="vgr_GE"/>
    <property type="match status" value="1"/>
</dbReference>
<evidence type="ECO:0000256" key="1">
    <source>
        <dbReference type="ARBA" id="ARBA00004613"/>
    </source>
</evidence>
<feature type="domain" description="Gp5/Type VI secretion system Vgr C-terminal trimerisation" evidence="6">
    <location>
        <begin position="468"/>
        <end position="557"/>
    </location>
</feature>
<dbReference type="GO" id="GO:0005576">
    <property type="term" value="C:extracellular region"/>
    <property type="evidence" value="ECO:0007669"/>
    <property type="project" value="UniProtKB-SubCell"/>
</dbReference>
<accession>A0A4Q7DPK4</accession>
<dbReference type="AlphaFoldDB" id="A0A4Q7DPK4"/>
<dbReference type="InterPro" id="IPR006533">
    <property type="entry name" value="T6SS_Vgr_RhsGE"/>
</dbReference>
<dbReference type="Proteomes" id="UP000293550">
    <property type="component" value="Unassembled WGS sequence"/>
</dbReference>
<comment type="caution">
    <text evidence="7">The sequence shown here is derived from an EMBL/GenBank/DDBJ whole genome shotgun (WGS) entry which is preliminary data.</text>
</comment>
<evidence type="ECO:0000313" key="7">
    <source>
        <dbReference type="EMBL" id="RZI46936.1"/>
    </source>
</evidence>
<comment type="similarity">
    <text evidence="2">Belongs to the VgrG protein family.</text>
</comment>
<feature type="region of interest" description="Disordered" evidence="4">
    <location>
        <begin position="463"/>
        <end position="483"/>
    </location>
</feature>
<dbReference type="InterPro" id="IPR054030">
    <property type="entry name" value="Gp5_Vgr_C"/>
</dbReference>
<keyword evidence="3" id="KW-0964">Secreted</keyword>
<dbReference type="Gene3D" id="2.40.50.230">
    <property type="entry name" value="Gp5 N-terminal domain"/>
    <property type="match status" value="1"/>
</dbReference>
<dbReference type="PANTHER" id="PTHR32305:SF15">
    <property type="entry name" value="PROTEIN RHSA-RELATED"/>
    <property type="match status" value="1"/>
</dbReference>
<feature type="domain" description="Gp5/Type VI secretion system Vgr protein OB-fold" evidence="5">
    <location>
        <begin position="385"/>
        <end position="451"/>
    </location>
</feature>
<dbReference type="EMBL" id="SCFB01000002">
    <property type="protein sequence ID" value="RZI46936.1"/>
    <property type="molecule type" value="Genomic_DNA"/>
</dbReference>
<feature type="compositionally biased region" description="Low complexity" evidence="4">
    <location>
        <begin position="466"/>
        <end position="476"/>
    </location>
</feature>
<dbReference type="Gene3D" id="2.30.110.50">
    <property type="match status" value="1"/>
</dbReference>
<dbReference type="OrthoDB" id="9762420at2"/>
<dbReference type="Gene3D" id="4.10.220.110">
    <property type="match status" value="1"/>
</dbReference>
<dbReference type="Pfam" id="PF22178">
    <property type="entry name" value="Gp5_trimer_C"/>
    <property type="match status" value="1"/>
</dbReference>
<dbReference type="InterPro" id="IPR006531">
    <property type="entry name" value="Gp5/Vgr_OB"/>
</dbReference>
<evidence type="ECO:0000259" key="6">
    <source>
        <dbReference type="Pfam" id="PF22178"/>
    </source>
</evidence>
<evidence type="ECO:0000256" key="2">
    <source>
        <dbReference type="ARBA" id="ARBA00005558"/>
    </source>
</evidence>
<sequence length="688" mass="76658">MVSALKIKTSLGEDTLKIDRLTGYEELSSPFEFELGFHSSSSTLDLASLLGTEVTVSFESYTSLLQAASPRHFCGIVGKVQQKKTISTEQGENITFYEASIYPKFWLLKFTKDYRIFPNKSAIDTILKVLKENGITEVENLVTTCGQTIRDYCVQYGESCFDFVCRLMEEEGIFYFFKHTEEGHIMVLTDDSSSSKPVEEEAISLNANQTDQAALNTILHFNLYHQVTTKDFQTVDYNYLTPLTALQPKVSGVGKSGRVYEYPGRFEKLDQGETLADMRLQALEWSSQLCQGSSTAGAFSAGKKFELSDHPRADFNKEYVLYKVVHTINQGHTPESKSVVYKNDFQAFPGEISFRPPSKTPKPRIFSNQTAIVTGPAGEEVFCDQYGRIKVQFHWDLYGKKNEESSCWIRVAQNWAGTNWGGLVTPRIGMEVVVTFIDGDPDRPLVIGCVYNADHMPPDYVTESPTKSTFKSNSSKKGGGFNELRFEDEKGSEEIYMHAQKDWNNEIVHSRTEDIFKGDDTLTIHKGNKSEIQKGQGTTHLLDITDGDDVIKITKGNYELTLENGNITINVTGKVDIISTDDISFKSAKNINLTAGMNIAMKSDMSIEQQAAMNIVMKSDMSIEQQAAMNIDSKAEMLITQQAALGIARKSDLAIKDEANMVQIEGKMAVELKGGSAVKIQAALVKVN</sequence>
<dbReference type="Pfam" id="PF05954">
    <property type="entry name" value="Phage_GPD"/>
    <property type="match status" value="1"/>
</dbReference>
<evidence type="ECO:0000256" key="4">
    <source>
        <dbReference type="SAM" id="MobiDB-lite"/>
    </source>
</evidence>
<dbReference type="SUPFAM" id="SSF69349">
    <property type="entry name" value="Phage fibre proteins"/>
    <property type="match status" value="1"/>
</dbReference>
<dbReference type="InterPro" id="IPR017847">
    <property type="entry name" value="T6SS_RhsGE_Vgr_subset"/>
</dbReference>
<dbReference type="Gene3D" id="3.55.50.10">
    <property type="entry name" value="Baseplate protein-like domains"/>
    <property type="match status" value="1"/>
</dbReference>
<proteinExistence type="inferred from homology"/>
<evidence type="ECO:0000259" key="5">
    <source>
        <dbReference type="Pfam" id="PF04717"/>
    </source>
</evidence>
<organism evidence="7 8">
    <name type="scientific">Candidatus Finniella inopinata</name>
    <dbReference type="NCBI Taxonomy" id="1696036"/>
    <lineage>
        <taxon>Bacteria</taxon>
        <taxon>Pseudomonadati</taxon>
        <taxon>Pseudomonadota</taxon>
        <taxon>Alphaproteobacteria</taxon>
        <taxon>Holosporales</taxon>
        <taxon>Candidatus Paracaedibacteraceae</taxon>
        <taxon>Candidatus Finniella</taxon>
    </lineage>
</organism>
<dbReference type="SUPFAM" id="SSF69255">
    <property type="entry name" value="gp5 N-terminal domain-like"/>
    <property type="match status" value="1"/>
</dbReference>
<reference evidence="7 8" key="1">
    <citation type="submission" date="2018-10" db="EMBL/GenBank/DDBJ databases">
        <title>An updated phylogeny of the Alphaproteobacteria reveals that the parasitic Rickettsiales and Holosporales have independent origins.</title>
        <authorList>
            <person name="Munoz-Gomez S.A."/>
            <person name="Hess S."/>
            <person name="Burger G."/>
            <person name="Lang B.F."/>
            <person name="Susko E."/>
            <person name="Slamovits C.H."/>
            <person name="Roger A.J."/>
        </authorList>
    </citation>
    <scope>NUCLEOTIDE SEQUENCE [LARGE SCALE GENOMIC DNA]</scope>
    <source>
        <strain evidence="7">HOLO01</strain>
    </source>
</reference>
<dbReference type="InterPro" id="IPR037026">
    <property type="entry name" value="Vgr_OB-fold_dom_sf"/>
</dbReference>
<dbReference type="InterPro" id="IPR050708">
    <property type="entry name" value="T6SS_VgrG/RHS"/>
</dbReference>
<keyword evidence="8" id="KW-1185">Reference proteome</keyword>
<dbReference type="Pfam" id="PF04717">
    <property type="entry name" value="Phage_base_V"/>
    <property type="match status" value="1"/>
</dbReference>
<gene>
    <name evidence="7" type="primary">tssI</name>
    <name evidence="7" type="ORF">EQU50_01545</name>
</gene>
<dbReference type="SUPFAM" id="SSF69279">
    <property type="entry name" value="Phage tail proteins"/>
    <property type="match status" value="2"/>
</dbReference>
<comment type="subcellular location">
    <subcellularLocation>
        <location evidence="1">Secreted</location>
    </subcellularLocation>
</comment>
<dbReference type="PANTHER" id="PTHR32305">
    <property type="match status" value="1"/>
</dbReference>